<sequence length="195" mass="21224">MLTVFWQSLVLAVAGILLLRLSGRKSIAEMTIPQIGVLLTIGAILGSDVAGKGLSQSLLAVFTFLAVLYVSEWISLKWNLAERALKGAAVPVIENGKPLTANMKKLRLTVDDLEKRLRIAGVARVQDVQFGTIETNGEFGCELMAHARPLTRGDLEEILKANFPQIVVPPPKKQADIFAETLIPQNQPPAPNKLH</sequence>
<feature type="transmembrane region" description="Helical" evidence="7">
    <location>
        <begin position="57"/>
        <end position="76"/>
    </location>
</feature>
<keyword evidence="4 7" id="KW-0812">Transmembrane</keyword>
<keyword evidence="5 7" id="KW-1133">Transmembrane helix</keyword>
<keyword evidence="6 7" id="KW-0472">Membrane</keyword>
<dbReference type="PANTHER" id="PTHR34582">
    <property type="entry name" value="UPF0702 TRANSMEMBRANE PROTEIN YCAP"/>
    <property type="match status" value="1"/>
</dbReference>
<proteinExistence type="inferred from homology"/>
<dbReference type="RefSeq" id="WP_277568881.1">
    <property type="nucleotide sequence ID" value="NZ_JAPDHZ010000008.1"/>
</dbReference>
<evidence type="ECO:0000256" key="4">
    <source>
        <dbReference type="ARBA" id="ARBA00022692"/>
    </source>
</evidence>
<dbReference type="GO" id="GO:0005886">
    <property type="term" value="C:plasma membrane"/>
    <property type="evidence" value="ECO:0007669"/>
    <property type="project" value="UniProtKB-SubCell"/>
</dbReference>
<evidence type="ECO:0000313" key="9">
    <source>
        <dbReference type="EMBL" id="MDG0795186.1"/>
    </source>
</evidence>
<reference evidence="9 10" key="1">
    <citation type="submission" date="2022-10" db="EMBL/GenBank/DDBJ databases">
        <title>Comparative genomic analysis of Cohnella hashimotonis sp. nov., isolated from the International Space Station.</title>
        <authorList>
            <person name="Simpson A."/>
            <person name="Venkateswaran K."/>
        </authorList>
    </citation>
    <scope>NUCLEOTIDE SEQUENCE [LARGE SCALE GENOMIC DNA]</scope>
    <source>
        <strain evidence="9 10">DSM 18997</strain>
    </source>
</reference>
<evidence type="ECO:0000256" key="7">
    <source>
        <dbReference type="SAM" id="Phobius"/>
    </source>
</evidence>
<dbReference type="PANTHER" id="PTHR34582:SF2">
    <property type="entry name" value="UPF0702 TRANSMEMBRANE PROTEIN YDFR"/>
    <property type="match status" value="1"/>
</dbReference>
<evidence type="ECO:0000313" key="10">
    <source>
        <dbReference type="Proteomes" id="UP001153387"/>
    </source>
</evidence>
<evidence type="ECO:0000256" key="5">
    <source>
        <dbReference type="ARBA" id="ARBA00022989"/>
    </source>
</evidence>
<dbReference type="Gene3D" id="3.30.240.20">
    <property type="entry name" value="bsu07140 like domains"/>
    <property type="match status" value="1"/>
</dbReference>
<feature type="transmembrane region" description="Helical" evidence="7">
    <location>
        <begin position="6"/>
        <end position="23"/>
    </location>
</feature>
<dbReference type="InterPro" id="IPR023090">
    <property type="entry name" value="UPF0702_alpha/beta_dom_sf"/>
</dbReference>
<comment type="caution">
    <text evidence="9">The sequence shown here is derived from an EMBL/GenBank/DDBJ whole genome shotgun (WGS) entry which is preliminary data.</text>
</comment>
<dbReference type="EMBL" id="JAPDHZ010000008">
    <property type="protein sequence ID" value="MDG0795186.1"/>
    <property type="molecule type" value="Genomic_DNA"/>
</dbReference>
<dbReference type="AlphaFoldDB" id="A0A9X4QR16"/>
<comment type="subcellular location">
    <subcellularLocation>
        <location evidence="1">Cell membrane</location>
        <topology evidence="1">Multi-pass membrane protein</topology>
    </subcellularLocation>
</comment>
<comment type="similarity">
    <text evidence="2">Belongs to the UPF0702 family.</text>
</comment>
<evidence type="ECO:0000256" key="3">
    <source>
        <dbReference type="ARBA" id="ARBA00022475"/>
    </source>
</evidence>
<organism evidence="9 10">
    <name type="scientific">Cohnella ginsengisoli</name>
    <dbReference type="NCBI Taxonomy" id="425004"/>
    <lineage>
        <taxon>Bacteria</taxon>
        <taxon>Bacillati</taxon>
        <taxon>Bacillota</taxon>
        <taxon>Bacilli</taxon>
        <taxon>Bacillales</taxon>
        <taxon>Paenibacillaceae</taxon>
        <taxon>Cohnella</taxon>
    </lineage>
</organism>
<keyword evidence="3" id="KW-1003">Cell membrane</keyword>
<name>A0A9X4QR16_9BACL</name>
<evidence type="ECO:0000256" key="1">
    <source>
        <dbReference type="ARBA" id="ARBA00004651"/>
    </source>
</evidence>
<feature type="transmembrane region" description="Helical" evidence="7">
    <location>
        <begin position="35"/>
        <end position="51"/>
    </location>
</feature>
<dbReference type="InterPro" id="IPR007353">
    <property type="entry name" value="DUF421"/>
</dbReference>
<keyword evidence="10" id="KW-1185">Reference proteome</keyword>
<accession>A0A9X4QR16</accession>
<dbReference type="Pfam" id="PF04239">
    <property type="entry name" value="DUF421"/>
    <property type="match status" value="1"/>
</dbReference>
<feature type="domain" description="YetF C-terminal" evidence="8">
    <location>
        <begin position="77"/>
        <end position="146"/>
    </location>
</feature>
<evidence type="ECO:0000256" key="2">
    <source>
        <dbReference type="ARBA" id="ARBA00006448"/>
    </source>
</evidence>
<evidence type="ECO:0000256" key="6">
    <source>
        <dbReference type="ARBA" id="ARBA00023136"/>
    </source>
</evidence>
<dbReference type="Proteomes" id="UP001153387">
    <property type="component" value="Unassembled WGS sequence"/>
</dbReference>
<evidence type="ECO:0000259" key="8">
    <source>
        <dbReference type="Pfam" id="PF04239"/>
    </source>
</evidence>
<gene>
    <name evidence="9" type="ORF">OMP38_33435</name>
</gene>
<protein>
    <submittedName>
        <fullName evidence="9">DUF421 domain-containing protein</fullName>
    </submittedName>
</protein>